<evidence type="ECO:0000256" key="1">
    <source>
        <dbReference type="SAM" id="MobiDB-lite"/>
    </source>
</evidence>
<feature type="compositionally biased region" description="Gly residues" evidence="1">
    <location>
        <begin position="141"/>
        <end position="159"/>
    </location>
</feature>
<feature type="region of interest" description="Disordered" evidence="1">
    <location>
        <begin position="407"/>
        <end position="436"/>
    </location>
</feature>
<dbReference type="AlphaFoldDB" id="A0A2U3ECU2"/>
<sequence>MLRDWGPGSVQEKIVASGAKGSPCAGVQSARGGGEAARRPAEGRMTEFFGFFSPECHLTVCFSPECHLTAWPQFLSAARPRAAAAFYFSQSDSQDKLPTPARPTRGRRCVMPGRAGPAGGEGEGEGVPSSASGCAGVAASRGGGEALEDGGGGQGGGHGDPPSRRSREEGGESPSLVEWAVHGSSSSSSRVDNDAAVHVRLPGQLLRRRLPPHGRPASRCGQEPQGASPSRPPTCSGVLAPLRGRIQGPTGAAGIDAPQTPGTETGSRLGGSVQRRRTGTTAQHSGTPHFASETHCTPVGCVSPRDTLTTAKPVSVGIARILSPAPERVLHRPGAAHEQPAGAMDPVRPDPIVGASGINFRGSQRREGPPPPPCPAAIDAPPPALSRLSETWNPIVVIASSPGGGHASLPKAGATHQHAPAKPQAACRTGFPSGSC</sequence>
<feature type="compositionally biased region" description="Basic and acidic residues" evidence="1">
    <location>
        <begin position="161"/>
        <end position="170"/>
    </location>
</feature>
<feature type="region of interest" description="Disordered" evidence="1">
    <location>
        <begin position="91"/>
        <end position="175"/>
    </location>
</feature>
<organism evidence="2 3">
    <name type="scientific">Purpureocillium lilacinum</name>
    <name type="common">Paecilomyces lilacinus</name>
    <dbReference type="NCBI Taxonomy" id="33203"/>
    <lineage>
        <taxon>Eukaryota</taxon>
        <taxon>Fungi</taxon>
        <taxon>Dikarya</taxon>
        <taxon>Ascomycota</taxon>
        <taxon>Pezizomycotina</taxon>
        <taxon>Sordariomycetes</taxon>
        <taxon>Hypocreomycetidae</taxon>
        <taxon>Hypocreales</taxon>
        <taxon>Ophiocordycipitaceae</taxon>
        <taxon>Purpureocillium</taxon>
    </lineage>
</organism>
<feature type="region of interest" description="Disordered" evidence="1">
    <location>
        <begin position="202"/>
        <end position="292"/>
    </location>
</feature>
<evidence type="ECO:0000313" key="2">
    <source>
        <dbReference type="EMBL" id="PWI72341.1"/>
    </source>
</evidence>
<name>A0A2U3ECU2_PURLI</name>
<dbReference type="Proteomes" id="UP000245956">
    <property type="component" value="Unassembled WGS sequence"/>
</dbReference>
<feature type="compositionally biased region" description="Low complexity" evidence="1">
    <location>
        <begin position="126"/>
        <end position="140"/>
    </location>
</feature>
<reference evidence="2 3" key="1">
    <citation type="journal article" date="2016" name="Front. Microbiol.">
        <title>Genome and transcriptome sequences reveal the specific parasitism of the nematophagous Purpureocillium lilacinum 36-1.</title>
        <authorList>
            <person name="Xie J."/>
            <person name="Li S."/>
            <person name="Mo C."/>
            <person name="Xiao X."/>
            <person name="Peng D."/>
            <person name="Wang G."/>
            <person name="Xiao Y."/>
        </authorList>
    </citation>
    <scope>NUCLEOTIDE SEQUENCE [LARGE SCALE GENOMIC DNA]</scope>
    <source>
        <strain evidence="2 3">36-1</strain>
    </source>
</reference>
<evidence type="ECO:0000313" key="3">
    <source>
        <dbReference type="Proteomes" id="UP000245956"/>
    </source>
</evidence>
<feature type="compositionally biased region" description="Pro residues" evidence="1">
    <location>
        <begin position="369"/>
        <end position="381"/>
    </location>
</feature>
<dbReference type="EMBL" id="LCWV01000006">
    <property type="protein sequence ID" value="PWI72341.1"/>
    <property type="molecule type" value="Genomic_DNA"/>
</dbReference>
<feature type="region of interest" description="Disordered" evidence="1">
    <location>
        <begin position="360"/>
        <end position="381"/>
    </location>
</feature>
<comment type="caution">
    <text evidence="2">The sequence shown here is derived from an EMBL/GenBank/DDBJ whole genome shotgun (WGS) entry which is preliminary data.</text>
</comment>
<protein>
    <submittedName>
        <fullName evidence="2">Uncharacterized protein</fullName>
    </submittedName>
</protein>
<gene>
    <name evidence="2" type="ORF">PCL_10964</name>
</gene>
<accession>A0A2U3ECU2</accession>
<proteinExistence type="predicted"/>
<feature type="region of interest" description="Disordered" evidence="1">
    <location>
        <begin position="20"/>
        <end position="39"/>
    </location>
</feature>